<dbReference type="InterPro" id="IPR004331">
    <property type="entry name" value="SPX_dom"/>
</dbReference>
<proteinExistence type="inferred from homology"/>
<keyword evidence="4 7" id="KW-1133">Transmembrane helix</keyword>
<dbReference type="AlphaFoldDB" id="A0AAJ5Z284"/>
<dbReference type="GO" id="GO:0006817">
    <property type="term" value="P:phosphate ion transport"/>
    <property type="evidence" value="ECO:0007669"/>
    <property type="project" value="TreeGrafter"/>
</dbReference>
<feature type="region of interest" description="Disordered" evidence="6">
    <location>
        <begin position="210"/>
        <end position="234"/>
    </location>
</feature>
<evidence type="ECO:0000259" key="9">
    <source>
        <dbReference type="Pfam" id="PF03124"/>
    </source>
</evidence>
<comment type="subcellular location">
    <subcellularLocation>
        <location evidence="1">Membrane</location>
        <topology evidence="1">Multi-pass membrane protein</topology>
    </subcellularLocation>
</comment>
<evidence type="ECO:0000313" key="11">
    <source>
        <dbReference type="Proteomes" id="UP001217582"/>
    </source>
</evidence>
<feature type="transmembrane region" description="Helical" evidence="7">
    <location>
        <begin position="643"/>
        <end position="669"/>
    </location>
</feature>
<dbReference type="GO" id="GO:0005794">
    <property type="term" value="C:Golgi apparatus"/>
    <property type="evidence" value="ECO:0007669"/>
    <property type="project" value="TreeGrafter"/>
</dbReference>
<dbReference type="EMBL" id="CP119920">
    <property type="protein sequence ID" value="WFD16622.1"/>
    <property type="molecule type" value="Genomic_DNA"/>
</dbReference>
<dbReference type="GO" id="GO:0016036">
    <property type="term" value="P:cellular response to phosphate starvation"/>
    <property type="evidence" value="ECO:0007669"/>
    <property type="project" value="TreeGrafter"/>
</dbReference>
<keyword evidence="3 7" id="KW-0812">Transmembrane</keyword>
<feature type="region of interest" description="Disordered" evidence="6">
    <location>
        <begin position="767"/>
        <end position="788"/>
    </location>
</feature>
<feature type="transmembrane region" description="Helical" evidence="7">
    <location>
        <begin position="416"/>
        <end position="441"/>
    </location>
</feature>
<evidence type="ECO:0000256" key="7">
    <source>
        <dbReference type="SAM" id="Phobius"/>
    </source>
</evidence>
<evidence type="ECO:0000313" key="10">
    <source>
        <dbReference type="EMBL" id="WFD16622.1"/>
    </source>
</evidence>
<sequence length="812" mass="93689">MKFARYLEENAVDEWRKAYLNYAGLKKLIKRVKLHYDARKTGTVPVSESSSHPAARLLRSGTSYLARGQRTVPRYGALGDPEEQDPLPPVTLDGTGLETGVLPAEPVRADSKMVDAGLEATISRQFDEQERLFFYALDHEVDRMVEFYDARELEAVERLSTLVSQLIELAEHRRTYKTRTKRIDGGHLKNIWSKVPRGLDAEELQRLRLSAQGRELQPSSREPTSSDEDVGHQRREHALEQIHDLNLVDVGETSKEPRHYDPVHYKTARKKLRAAVVENYRALEILNNYAILNRTGLNKILKKFDKALQVHLWDMYYEERIQQRSLVVSPTVPQMLHALEDIFANYFEHGDKKRARDILRLGVTHALLPHETGHHRSTFVTGLYIGIALCLVIEAFDHIMHKSTRALIPKWPQLLITYAVFFLPTLFAVLFGLNLIAWQHVRINAVFIFEFDATTAIDPSQYFELPSLCLWLLALCFYQSFTAMPDDERYVSATTWPLLWLAAVALLLCNPLPIMHRSGRAWFLRSCARVLTGGLIGSIEFRDFFLGDEMNSIAYSVSNMWLVQCEYRSAWQSTCNPAATYWTPVLSSLPAFLRLMQCIRRQYDCKGTTHVHLVNAAKYASTICHAFAYFAFRTTGSQSSVRFVWWIVSATINACFTSSWDILMDWNLLHREARYPFLRMHLSFEDIWPMYYVAMVTNVLIRFVWVIYLFGSPSTLPLLTFIAAVLEVFRRWLWNFIRLENEHIGNADTYKIVRELPLPYPVKRHRLDKDGEPLDSSHAPTPTKAQPYHEDQVLASLARTRQRLAQHRGPDT</sequence>
<protein>
    <submittedName>
        <fullName evidence="10">Xenotropic and polytropic retrovirus receptor 1</fullName>
    </submittedName>
</protein>
<reference evidence="10 11" key="1">
    <citation type="submission" date="2023-03" db="EMBL/GenBank/DDBJ databases">
        <title>Mating type loci evolution in Malassezia.</title>
        <authorList>
            <person name="Coelho M.A."/>
        </authorList>
    </citation>
    <scope>NUCLEOTIDE SEQUENCE [LARGE SCALE GENOMIC DNA]</scope>
    <source>
        <strain evidence="10 11">CBS 13387</strain>
    </source>
</reference>
<evidence type="ECO:0000259" key="8">
    <source>
        <dbReference type="Pfam" id="PF03105"/>
    </source>
</evidence>
<evidence type="ECO:0000256" key="2">
    <source>
        <dbReference type="ARBA" id="ARBA00009665"/>
    </source>
</evidence>
<comment type="similarity">
    <text evidence="2">Belongs to the SYG1 (TC 2.A.94) family.</text>
</comment>
<dbReference type="Proteomes" id="UP001217582">
    <property type="component" value="Chromosome 5"/>
</dbReference>
<feature type="domain" description="EXS" evidence="9">
    <location>
        <begin position="415"/>
        <end position="744"/>
    </location>
</feature>
<evidence type="ECO:0000256" key="3">
    <source>
        <dbReference type="ARBA" id="ARBA00022692"/>
    </source>
</evidence>
<keyword evidence="10" id="KW-0675">Receptor</keyword>
<gene>
    <name evidence="10" type="primary">SYG1</name>
    <name evidence="10" type="ORF">MARU1_002664</name>
</gene>
<evidence type="ECO:0000256" key="1">
    <source>
        <dbReference type="ARBA" id="ARBA00004141"/>
    </source>
</evidence>
<dbReference type="Pfam" id="PF03105">
    <property type="entry name" value="SPX"/>
    <property type="match status" value="1"/>
</dbReference>
<dbReference type="CDD" id="cd14475">
    <property type="entry name" value="SPX_SYG1_like"/>
    <property type="match status" value="1"/>
</dbReference>
<dbReference type="InterPro" id="IPR004342">
    <property type="entry name" value="EXS_C"/>
</dbReference>
<feature type="transmembrane region" description="Helical" evidence="7">
    <location>
        <begin position="490"/>
        <end position="508"/>
    </location>
</feature>
<dbReference type="GO" id="GO:0000822">
    <property type="term" value="F:inositol hexakisphosphate binding"/>
    <property type="evidence" value="ECO:0007669"/>
    <property type="project" value="TreeGrafter"/>
</dbReference>
<dbReference type="PANTHER" id="PTHR10783:SF103">
    <property type="entry name" value="SOLUTE CARRIER FAMILY 53 MEMBER 1"/>
    <property type="match status" value="1"/>
</dbReference>
<dbReference type="Pfam" id="PF03124">
    <property type="entry name" value="EXS"/>
    <property type="match status" value="1"/>
</dbReference>
<keyword evidence="11" id="KW-1185">Reference proteome</keyword>
<keyword evidence="5 7" id="KW-0472">Membrane</keyword>
<evidence type="ECO:0000256" key="6">
    <source>
        <dbReference type="SAM" id="MobiDB-lite"/>
    </source>
</evidence>
<dbReference type="PANTHER" id="PTHR10783">
    <property type="entry name" value="XENOTROPIC AND POLYTROPIC RETROVIRUS RECEPTOR 1-RELATED"/>
    <property type="match status" value="1"/>
</dbReference>
<feature type="transmembrane region" description="Helical" evidence="7">
    <location>
        <begin position="378"/>
        <end position="396"/>
    </location>
</feature>
<feature type="transmembrane region" description="Helical" evidence="7">
    <location>
        <begin position="461"/>
        <end position="478"/>
    </location>
</feature>
<organism evidence="10 11">
    <name type="scientific">Malassezia arunalokei</name>
    <dbReference type="NCBI Taxonomy" id="1514897"/>
    <lineage>
        <taxon>Eukaryota</taxon>
        <taxon>Fungi</taxon>
        <taxon>Dikarya</taxon>
        <taxon>Basidiomycota</taxon>
        <taxon>Ustilaginomycotina</taxon>
        <taxon>Malasseziomycetes</taxon>
        <taxon>Malasseziales</taxon>
        <taxon>Malasseziaceae</taxon>
        <taxon>Malassezia</taxon>
    </lineage>
</organism>
<name>A0AAJ5Z284_9BASI</name>
<dbReference type="GO" id="GO:0005886">
    <property type="term" value="C:plasma membrane"/>
    <property type="evidence" value="ECO:0007669"/>
    <property type="project" value="TreeGrafter"/>
</dbReference>
<accession>A0AAJ5Z284</accession>
<evidence type="ECO:0000256" key="5">
    <source>
        <dbReference type="ARBA" id="ARBA00023136"/>
    </source>
</evidence>
<evidence type="ECO:0000256" key="4">
    <source>
        <dbReference type="ARBA" id="ARBA00022989"/>
    </source>
</evidence>
<feature type="domain" description="SPX" evidence="8">
    <location>
        <begin position="1"/>
        <end position="319"/>
    </location>
</feature>